<keyword evidence="1" id="KW-0472">Membrane</keyword>
<keyword evidence="1" id="KW-1133">Transmembrane helix</keyword>
<evidence type="ECO:0000313" key="2">
    <source>
        <dbReference type="EMBL" id="PZQ13564.1"/>
    </source>
</evidence>
<gene>
    <name evidence="2" type="ORF">DI565_13530</name>
</gene>
<dbReference type="AlphaFoldDB" id="A0A2W5KD10"/>
<accession>A0A2W5KD10</accession>
<feature type="transmembrane region" description="Helical" evidence="1">
    <location>
        <begin position="21"/>
        <end position="41"/>
    </location>
</feature>
<sequence>MSRRPPYEPPAQSVFGQVVDAFLMLVLVLVILYLPLLLGLAGGGVTTKTFDAPTWEALGQNAVMAEQWTKLGFNPTSAAEIIGKRFDYEFSWLAFAISGLVVVGYFVGMLKWSDKEYRDVIAEHFPDDAPSADRRARH</sequence>
<evidence type="ECO:0000256" key="1">
    <source>
        <dbReference type="SAM" id="Phobius"/>
    </source>
</evidence>
<dbReference type="EMBL" id="QFPN01000007">
    <property type="protein sequence ID" value="PZQ13564.1"/>
    <property type="molecule type" value="Genomic_DNA"/>
</dbReference>
<protein>
    <submittedName>
        <fullName evidence="2">Uncharacterized protein</fullName>
    </submittedName>
</protein>
<proteinExistence type="predicted"/>
<comment type="caution">
    <text evidence="2">The sequence shown here is derived from an EMBL/GenBank/DDBJ whole genome shotgun (WGS) entry which is preliminary data.</text>
</comment>
<name>A0A2W5KD10_ANCNO</name>
<organism evidence="2 3">
    <name type="scientific">Ancylobacter novellus</name>
    <name type="common">Thiobacillus novellus</name>
    <dbReference type="NCBI Taxonomy" id="921"/>
    <lineage>
        <taxon>Bacteria</taxon>
        <taxon>Pseudomonadati</taxon>
        <taxon>Pseudomonadota</taxon>
        <taxon>Alphaproteobacteria</taxon>
        <taxon>Hyphomicrobiales</taxon>
        <taxon>Xanthobacteraceae</taxon>
        <taxon>Ancylobacter</taxon>
    </lineage>
</organism>
<reference evidence="2 3" key="1">
    <citation type="submission" date="2017-08" db="EMBL/GenBank/DDBJ databases">
        <title>Infants hospitalized years apart are colonized by the same room-sourced microbial strains.</title>
        <authorList>
            <person name="Brooks B."/>
            <person name="Olm M.R."/>
            <person name="Firek B.A."/>
            <person name="Baker R."/>
            <person name="Thomas B.C."/>
            <person name="Morowitz M.J."/>
            <person name="Banfield J.F."/>
        </authorList>
    </citation>
    <scope>NUCLEOTIDE SEQUENCE [LARGE SCALE GENOMIC DNA]</scope>
    <source>
        <strain evidence="2">S2_005_003_R2_43</strain>
    </source>
</reference>
<dbReference type="Proteomes" id="UP000249577">
    <property type="component" value="Unassembled WGS sequence"/>
</dbReference>
<feature type="transmembrane region" description="Helical" evidence="1">
    <location>
        <begin position="90"/>
        <end position="108"/>
    </location>
</feature>
<evidence type="ECO:0000313" key="3">
    <source>
        <dbReference type="Proteomes" id="UP000249577"/>
    </source>
</evidence>
<keyword evidence="1" id="KW-0812">Transmembrane</keyword>